<dbReference type="PANTHER" id="PTHR46322">
    <property type="entry name" value="PUROMYCIN-SENSITIVE AMINOPEPTIDASE"/>
    <property type="match status" value="1"/>
</dbReference>
<dbReference type="InterPro" id="IPR038438">
    <property type="entry name" value="PepN_Ig-like_sf"/>
</dbReference>
<dbReference type="Pfam" id="PF17432">
    <property type="entry name" value="DUF3458_C"/>
    <property type="match status" value="1"/>
</dbReference>
<dbReference type="PRINTS" id="PR00756">
    <property type="entry name" value="ALADIPTASE"/>
</dbReference>
<evidence type="ECO:0000256" key="5">
    <source>
        <dbReference type="ARBA" id="ARBA00015611"/>
    </source>
</evidence>
<evidence type="ECO:0000256" key="8">
    <source>
        <dbReference type="ARBA" id="ARBA00022723"/>
    </source>
</evidence>
<dbReference type="GO" id="GO:0016285">
    <property type="term" value="F:alanyl aminopeptidase activity"/>
    <property type="evidence" value="ECO:0007669"/>
    <property type="project" value="UniProtKB-EC"/>
</dbReference>
<dbReference type="Gene3D" id="3.30.2010.30">
    <property type="match status" value="1"/>
</dbReference>
<comment type="similarity">
    <text evidence="3">Belongs to the peptidase M1 family.</text>
</comment>
<evidence type="ECO:0000256" key="7">
    <source>
        <dbReference type="ARBA" id="ARBA00022670"/>
    </source>
</evidence>
<dbReference type="InterPro" id="IPR035414">
    <property type="entry name" value="Peptidase_M1_pepN_Ig-like"/>
</dbReference>
<comment type="function">
    <text evidence="13">Aminopeptidase N is involved in the degradation of intracellular peptides generated by protein breakdown during normal growth as well as in response to nutrient starvation.</text>
</comment>
<dbReference type="InterPro" id="IPR042097">
    <property type="entry name" value="Aminopeptidase_N-like_N_sf"/>
</dbReference>
<feature type="domain" description="Peptidase M1 membrane alanine aminopeptidase" evidence="14">
    <location>
        <begin position="233"/>
        <end position="443"/>
    </location>
</feature>
<dbReference type="AlphaFoldDB" id="A0A1M5UB32"/>
<dbReference type="InterPro" id="IPR014782">
    <property type="entry name" value="Peptidase_M1_dom"/>
</dbReference>
<dbReference type="RefSeq" id="WP_073374008.1">
    <property type="nucleotide sequence ID" value="NZ_FQXS01000004.1"/>
</dbReference>
<gene>
    <name evidence="18" type="ORF">SAMN02745124_01107</name>
</gene>
<dbReference type="FunFam" id="2.60.40.1730:FF:000005">
    <property type="entry name" value="Aminopeptidase N"/>
    <property type="match status" value="1"/>
</dbReference>
<accession>A0A1M5UB32</accession>
<evidence type="ECO:0000256" key="4">
    <source>
        <dbReference type="ARBA" id="ARBA00012564"/>
    </source>
</evidence>
<dbReference type="GO" id="GO:0008237">
    <property type="term" value="F:metallopeptidase activity"/>
    <property type="evidence" value="ECO:0007669"/>
    <property type="project" value="UniProtKB-KW"/>
</dbReference>
<dbReference type="Pfam" id="PF11940">
    <property type="entry name" value="DUF3458"/>
    <property type="match status" value="1"/>
</dbReference>
<dbReference type="InterPro" id="IPR024601">
    <property type="entry name" value="Peptidase_M1_pepN_C"/>
</dbReference>
<dbReference type="Gene3D" id="1.25.50.10">
    <property type="entry name" value="Peptidase M1, alanyl aminopeptidase, C-terminal domain"/>
    <property type="match status" value="1"/>
</dbReference>
<name>A0A1M5UB32_9BACT</name>
<evidence type="ECO:0000256" key="9">
    <source>
        <dbReference type="ARBA" id="ARBA00022801"/>
    </source>
</evidence>
<feature type="domain" description="Peptidase M1 alanyl aminopeptidase Ig-like fold" evidence="15">
    <location>
        <begin position="450"/>
        <end position="553"/>
    </location>
</feature>
<dbReference type="NCBIfam" id="TIGR02414">
    <property type="entry name" value="pepN_proteo"/>
    <property type="match status" value="1"/>
</dbReference>
<evidence type="ECO:0000313" key="19">
    <source>
        <dbReference type="Proteomes" id="UP000184139"/>
    </source>
</evidence>
<comment type="cofactor">
    <cofactor evidence="2">
        <name>Zn(2+)</name>
        <dbReference type="ChEBI" id="CHEBI:29105"/>
    </cofactor>
</comment>
<keyword evidence="8" id="KW-0479">Metal-binding</keyword>
<dbReference type="PANTHER" id="PTHR46322:SF1">
    <property type="entry name" value="PUROMYCIN-SENSITIVE AMINOPEPTIDASE"/>
    <property type="match status" value="1"/>
</dbReference>
<sequence length="886" mass="101131">MNGQNFQPIRLIDYRPPEFLIDELLLTFRLKQRGTLVQASSMIRRNPSADRRNGPLRLCGEQLQLVELRLDDRRISLQDVCVTDWELIIENVPDVFKLQITTRVDPEDNTALSGLYRSSAIYCTQCEAEGFRRITYFLDRPDVLARYTTRIEAPQEECPVLLANGNLVAAGEMDDGFHFAEWQDPFPKPSYLFALVAGDLVKIEDEFVTASGRRVTLQIYVHERNRNKCKHAMVSLKKAMRWDEQVYGREYDLDQYMIVAVDDFNMGAMENKGLNLFNAKYVLADPRSATDQDYLAIEGVIAHEYFHNWTGNRITCRDWFQLSLKEGLTVFRDQQFSADMNSAAVQRIEDVRLLRQFQFREDAGPMAHPVRPDQYLEINNFYTVTIYNKGAEVIRMLHTLLGPETFRRGMDLYFQRHDGQAVTCDDFVAALADAADRDLTRFKHWYVQAGTPRLTVTEQWDERHCTYVVTVAQATPATPGQPDKLPLHLPLLVGLLGSDGGDLAARVSCPYERRGNDLLLELKEVQQDFVFREVPEKPVLSFLRGFSAPVIVNPFQSREEAAFVMQHDSDLFNRWDAAFSLAEAVILECLAKLVAAETMELDPVYLEAIHYLVGHPTDDRSLTALALQLPAENHLLQALKQIDPVALHEARRFVKQELAGRLADGLLNLYHDNEPSATYRLTGDQVGRRSLRAVCLDYLVLLGEEQQDLLELCAHQYRQGGTMTEKIGALSALAQVPGALRDEIFDHFENQWRSDPLVMDKWFALQAASPAADTYDRVKKLLDHPAFSLKNPNKVRSLLGVFGQNHVHFHHESGRGYRLLADRICQLDPLNPQLAARLMQPFVTWRRYTKDRRQLMEQILQEIGGQAGISRDVYEIVSKSLAPTGD</sequence>
<evidence type="ECO:0000256" key="1">
    <source>
        <dbReference type="ARBA" id="ARBA00000098"/>
    </source>
</evidence>
<keyword evidence="9" id="KW-0378">Hydrolase</keyword>
<dbReference type="FunFam" id="1.10.390.10:FF:000002">
    <property type="entry name" value="Aminopeptidase N"/>
    <property type="match status" value="1"/>
</dbReference>
<keyword evidence="19" id="KW-1185">Reference proteome</keyword>
<evidence type="ECO:0000256" key="2">
    <source>
        <dbReference type="ARBA" id="ARBA00001947"/>
    </source>
</evidence>
<evidence type="ECO:0000259" key="15">
    <source>
        <dbReference type="Pfam" id="PF11940"/>
    </source>
</evidence>
<evidence type="ECO:0000256" key="13">
    <source>
        <dbReference type="ARBA" id="ARBA00059739"/>
    </source>
</evidence>
<protein>
    <recommendedName>
        <fullName evidence="5">Aminopeptidase N</fullName>
        <ecNumber evidence="4">3.4.11.2</ecNumber>
    </recommendedName>
    <alternativeName>
        <fullName evidence="12">Alpha-aminoacylpeptide hydrolase</fullName>
    </alternativeName>
</protein>
<dbReference type="EMBL" id="FQXS01000004">
    <property type="protein sequence ID" value="SHH60056.1"/>
    <property type="molecule type" value="Genomic_DNA"/>
</dbReference>
<evidence type="ECO:0000259" key="17">
    <source>
        <dbReference type="Pfam" id="PF17900"/>
    </source>
</evidence>
<evidence type="ECO:0000313" key="18">
    <source>
        <dbReference type="EMBL" id="SHH60056.1"/>
    </source>
</evidence>
<dbReference type="SUPFAM" id="SSF63737">
    <property type="entry name" value="Leukotriene A4 hydrolase N-terminal domain"/>
    <property type="match status" value="1"/>
</dbReference>
<dbReference type="Gene3D" id="1.10.390.10">
    <property type="entry name" value="Neutral Protease Domain 2"/>
    <property type="match status" value="1"/>
</dbReference>
<keyword evidence="7" id="KW-0645">Protease</keyword>
<evidence type="ECO:0000259" key="16">
    <source>
        <dbReference type="Pfam" id="PF17432"/>
    </source>
</evidence>
<dbReference type="GO" id="GO:0008270">
    <property type="term" value="F:zinc ion binding"/>
    <property type="evidence" value="ECO:0007669"/>
    <property type="project" value="InterPro"/>
</dbReference>
<dbReference type="FunFam" id="3.30.2010.30:FF:000002">
    <property type="entry name" value="Putative aminopeptidase N"/>
    <property type="match status" value="1"/>
</dbReference>
<evidence type="ECO:0000256" key="11">
    <source>
        <dbReference type="ARBA" id="ARBA00023049"/>
    </source>
</evidence>
<dbReference type="CDD" id="cd09600">
    <property type="entry name" value="M1_APN"/>
    <property type="match status" value="1"/>
</dbReference>
<dbReference type="FunFam" id="2.60.40.1840:FF:000001">
    <property type="entry name" value="Aminopeptidase N"/>
    <property type="match status" value="1"/>
</dbReference>
<dbReference type="Pfam" id="PF01433">
    <property type="entry name" value="Peptidase_M1"/>
    <property type="match status" value="1"/>
</dbReference>
<dbReference type="InterPro" id="IPR027268">
    <property type="entry name" value="Peptidase_M4/M1_CTD_sf"/>
</dbReference>
<dbReference type="STRING" id="1121409.SAMN02745124_01107"/>
<dbReference type="Gene3D" id="2.60.40.1730">
    <property type="entry name" value="tricorn interacting facor f3 domain"/>
    <property type="match status" value="1"/>
</dbReference>
<evidence type="ECO:0000256" key="3">
    <source>
        <dbReference type="ARBA" id="ARBA00010136"/>
    </source>
</evidence>
<keyword evidence="10" id="KW-0862">Zinc</keyword>
<keyword evidence="6 18" id="KW-0031">Aminopeptidase</keyword>
<dbReference type="Gene3D" id="2.60.40.1840">
    <property type="match status" value="1"/>
</dbReference>
<proteinExistence type="inferred from homology"/>
<evidence type="ECO:0000256" key="12">
    <source>
        <dbReference type="ARBA" id="ARBA00029840"/>
    </source>
</evidence>
<dbReference type="OrthoDB" id="9816201at2"/>
<organism evidence="18 19">
    <name type="scientific">Desulfofustis glycolicus DSM 9705</name>
    <dbReference type="NCBI Taxonomy" id="1121409"/>
    <lineage>
        <taxon>Bacteria</taxon>
        <taxon>Pseudomonadati</taxon>
        <taxon>Thermodesulfobacteriota</taxon>
        <taxon>Desulfobulbia</taxon>
        <taxon>Desulfobulbales</taxon>
        <taxon>Desulfocapsaceae</taxon>
        <taxon>Desulfofustis</taxon>
    </lineage>
</organism>
<keyword evidence="11" id="KW-0482">Metalloprotease</keyword>
<feature type="domain" description="Peptidase M1 alanyl aminopeptidase C-terminal" evidence="16">
    <location>
        <begin position="559"/>
        <end position="882"/>
    </location>
</feature>
<dbReference type="EC" id="3.4.11.2" evidence="4"/>
<dbReference type="Proteomes" id="UP000184139">
    <property type="component" value="Unassembled WGS sequence"/>
</dbReference>
<dbReference type="GO" id="GO:0006508">
    <property type="term" value="P:proteolysis"/>
    <property type="evidence" value="ECO:0007669"/>
    <property type="project" value="UniProtKB-KW"/>
</dbReference>
<dbReference type="SUPFAM" id="SSF55486">
    <property type="entry name" value="Metalloproteases ('zincins'), catalytic domain"/>
    <property type="match status" value="1"/>
</dbReference>
<dbReference type="InterPro" id="IPR037144">
    <property type="entry name" value="Peptidase_M1_pepN_C_sf"/>
</dbReference>
<reference evidence="18 19" key="1">
    <citation type="submission" date="2016-11" db="EMBL/GenBank/DDBJ databases">
        <authorList>
            <person name="Jaros S."/>
            <person name="Januszkiewicz K."/>
            <person name="Wedrychowicz H."/>
        </authorList>
    </citation>
    <scope>NUCLEOTIDE SEQUENCE [LARGE SCALE GENOMIC DNA]</scope>
    <source>
        <strain evidence="18 19">DSM 9705</strain>
    </source>
</reference>
<dbReference type="InterPro" id="IPR001930">
    <property type="entry name" value="Peptidase_M1"/>
</dbReference>
<evidence type="ECO:0000256" key="10">
    <source>
        <dbReference type="ARBA" id="ARBA00022833"/>
    </source>
</evidence>
<evidence type="ECO:0000256" key="6">
    <source>
        <dbReference type="ARBA" id="ARBA00022438"/>
    </source>
</evidence>
<comment type="catalytic activity">
    <reaction evidence="1">
        <text>Release of an N-terminal amino acid, Xaa-|-Yaa- from a peptide, amide or arylamide. Xaa is preferably Ala, but may be most amino acids including Pro (slow action). When a terminal hydrophobic residue is followed by a prolyl residue, the two may be released as an intact Xaa-Pro dipeptide.</text>
        <dbReference type="EC" id="3.4.11.2"/>
    </reaction>
</comment>
<feature type="domain" description="Aminopeptidase N-like N-terminal" evidence="17">
    <location>
        <begin position="96"/>
        <end position="192"/>
    </location>
</feature>
<dbReference type="Pfam" id="PF17900">
    <property type="entry name" value="Peptidase_M1_N"/>
    <property type="match status" value="1"/>
</dbReference>
<evidence type="ECO:0000259" key="14">
    <source>
        <dbReference type="Pfam" id="PF01433"/>
    </source>
</evidence>
<dbReference type="InterPro" id="IPR045357">
    <property type="entry name" value="Aminopeptidase_N-like_N"/>
</dbReference>
<dbReference type="InterPro" id="IPR012779">
    <property type="entry name" value="Peptidase_M1_pepN"/>
</dbReference>